<evidence type="ECO:0000313" key="3">
    <source>
        <dbReference type="Proteomes" id="UP000317593"/>
    </source>
</evidence>
<accession>A0A521CVJ3</accession>
<protein>
    <recommendedName>
        <fullName evidence="4">Coiled coil domain-containing protein</fullName>
    </recommendedName>
</protein>
<dbReference type="Gene3D" id="1.20.5.170">
    <property type="match status" value="1"/>
</dbReference>
<gene>
    <name evidence="2" type="ORF">SAMN06265218_107144</name>
</gene>
<dbReference type="SUPFAM" id="SSF161266">
    <property type="entry name" value="Gam-like"/>
    <property type="match status" value="1"/>
</dbReference>
<dbReference type="OrthoDB" id="1122144at2"/>
<dbReference type="AlphaFoldDB" id="A0A521CVJ3"/>
<dbReference type="EMBL" id="FXTH01000007">
    <property type="protein sequence ID" value="SMO63432.1"/>
    <property type="molecule type" value="Genomic_DNA"/>
</dbReference>
<evidence type="ECO:0000313" key="2">
    <source>
        <dbReference type="EMBL" id="SMO63432.1"/>
    </source>
</evidence>
<name>A0A521CVJ3_9BACT</name>
<evidence type="ECO:0000256" key="1">
    <source>
        <dbReference type="SAM" id="Coils"/>
    </source>
</evidence>
<evidence type="ECO:0008006" key="4">
    <source>
        <dbReference type="Google" id="ProtNLM"/>
    </source>
</evidence>
<keyword evidence="3" id="KW-1185">Reference proteome</keyword>
<dbReference type="RefSeq" id="WP_142714389.1">
    <property type="nucleotide sequence ID" value="NZ_FXTH01000007.1"/>
</dbReference>
<proteinExistence type="predicted"/>
<dbReference type="Proteomes" id="UP000317593">
    <property type="component" value="Unassembled WGS sequence"/>
</dbReference>
<reference evidence="2 3" key="1">
    <citation type="submission" date="2017-05" db="EMBL/GenBank/DDBJ databases">
        <authorList>
            <person name="Varghese N."/>
            <person name="Submissions S."/>
        </authorList>
    </citation>
    <scope>NUCLEOTIDE SEQUENCE [LARGE SCALE GENOMIC DNA]</scope>
    <source>
        <strain evidence="2 3">DSM 21194</strain>
    </source>
</reference>
<feature type="coiled-coil region" evidence="1">
    <location>
        <begin position="22"/>
        <end position="78"/>
    </location>
</feature>
<sequence length="109" mass="13030">MKKNNNFATSTDERDTKRQQYIDSLTSKLNEWDEDLEALEIKMNKRIDKVKKTYRENLAELKARRERMSDKLSTLEESSEEAFGPIKKDLEALWKDTKRGLKNMREQMK</sequence>
<keyword evidence="1" id="KW-0175">Coiled coil</keyword>
<organism evidence="2 3">
    <name type="scientific">Fodinibius sediminis</name>
    <dbReference type="NCBI Taxonomy" id="1214077"/>
    <lineage>
        <taxon>Bacteria</taxon>
        <taxon>Pseudomonadati</taxon>
        <taxon>Balneolota</taxon>
        <taxon>Balneolia</taxon>
        <taxon>Balneolales</taxon>
        <taxon>Balneolaceae</taxon>
        <taxon>Fodinibius</taxon>
    </lineage>
</organism>